<dbReference type="PRINTS" id="PR00368">
    <property type="entry name" value="FADPNR"/>
</dbReference>
<accession>A0ABR0WYZ7</accession>
<feature type="domain" description="Thioredoxin" evidence="9">
    <location>
        <begin position="446"/>
        <end position="579"/>
    </location>
</feature>
<evidence type="ECO:0000256" key="8">
    <source>
        <dbReference type="SAM" id="MobiDB-lite"/>
    </source>
</evidence>
<evidence type="ECO:0000256" key="4">
    <source>
        <dbReference type="ARBA" id="ARBA00023002"/>
    </source>
</evidence>
<sequence length="579" mass="63194">MVSTPTTPHPKITIGSRPVAGIGSRIRPGNQSTPRPNLSSMATPFTLSSALLPARDNLVFLKGGSTHRQHARFDSHGVSSGLTLRRFSSPPLRAAAAAAASIAEQPSSSAQGIENVVIIGSGPAGYTAAIYAARANLKPVVFEGYQAGGVPGGQLMTTTEVENFPGFPDGITGPDLMDRMRRQAERWGAELFQEDVEFIDLKNSPFTVQSSERKVKCHSIIYATGATAKRLNLPREDEFWSRGISACAICDGASPLFKGQVLAVVGGGDTATEEALYLTKYARHVHLVVRRDQLRASKAMQDRVFNNPNITVHFNTETVDVVSNTKGQMSGVLVRKLDTNEESVLEAKGLFYGIGHSPNSQLLEGQVDLDATGYVLVEKGSARTSVEGVFAAGDVQDHEWRQAVTAAGSGCIAALSVERYLTSKNLLIEFHQACYFLAAFDFCLSCLSIDMIPATEEVKKEPTDRDVHEGFDITLTKHRGQYALRKLYHESPRLVCVLYTSPTCGPCRTLKPILSKVIDEFDQNVHFVEIDIEEDPEIAEAAGIMGTPCVQFFKNKEMLRTFSGVKMKKEYREFIEANK</sequence>
<dbReference type="PRINTS" id="PR00469">
    <property type="entry name" value="PNDRDTASEII"/>
</dbReference>
<keyword evidence="3 7" id="KW-0274">FAD</keyword>
<dbReference type="InterPro" id="IPR036249">
    <property type="entry name" value="Thioredoxin-like_sf"/>
</dbReference>
<feature type="region of interest" description="Disordered" evidence="8">
    <location>
        <begin position="1"/>
        <end position="40"/>
    </location>
</feature>
<proteinExistence type="inferred from homology"/>
<comment type="cofactor">
    <cofactor evidence="7">
        <name>FAD</name>
        <dbReference type="ChEBI" id="CHEBI:57692"/>
    </cofactor>
    <text evidence="7">Binds 1 FAD per subunit.</text>
</comment>
<comment type="similarity">
    <text evidence="1">Belongs to the class-II pyridine nucleotide-disulfide oxidoreductase family.</text>
</comment>
<dbReference type="InterPro" id="IPR005982">
    <property type="entry name" value="Thioredox_Rdtase"/>
</dbReference>
<evidence type="ECO:0000256" key="3">
    <source>
        <dbReference type="ARBA" id="ARBA00022827"/>
    </source>
</evidence>
<keyword evidence="6 7" id="KW-0676">Redox-active center</keyword>
<dbReference type="InterPro" id="IPR050097">
    <property type="entry name" value="Ferredoxin-NADP_redctase_2"/>
</dbReference>
<evidence type="ECO:0000256" key="6">
    <source>
        <dbReference type="ARBA" id="ARBA00023284"/>
    </source>
</evidence>
<dbReference type="NCBIfam" id="TIGR01292">
    <property type="entry name" value="TRX_reduct"/>
    <property type="match status" value="1"/>
</dbReference>
<dbReference type="PROSITE" id="PS51352">
    <property type="entry name" value="THIOREDOXIN_2"/>
    <property type="match status" value="1"/>
</dbReference>
<dbReference type="InterPro" id="IPR036188">
    <property type="entry name" value="FAD/NAD-bd_sf"/>
</dbReference>
<dbReference type="EC" id="1.8.1.9" evidence="7"/>
<dbReference type="InterPro" id="IPR023753">
    <property type="entry name" value="FAD/NAD-binding_dom"/>
</dbReference>
<dbReference type="Gene3D" id="3.50.50.60">
    <property type="entry name" value="FAD/NAD(P)-binding domain"/>
    <property type="match status" value="2"/>
</dbReference>
<evidence type="ECO:0000313" key="11">
    <source>
        <dbReference type="Proteomes" id="UP001318860"/>
    </source>
</evidence>
<evidence type="ECO:0000259" key="9">
    <source>
        <dbReference type="PROSITE" id="PS51352"/>
    </source>
</evidence>
<dbReference type="Pfam" id="PF00085">
    <property type="entry name" value="Thioredoxin"/>
    <property type="match status" value="1"/>
</dbReference>
<comment type="catalytic activity">
    <reaction evidence="7">
        <text>[thioredoxin]-dithiol + NADP(+) = [thioredoxin]-disulfide + NADPH + H(+)</text>
        <dbReference type="Rhea" id="RHEA:20345"/>
        <dbReference type="Rhea" id="RHEA-COMP:10698"/>
        <dbReference type="Rhea" id="RHEA-COMP:10700"/>
        <dbReference type="ChEBI" id="CHEBI:15378"/>
        <dbReference type="ChEBI" id="CHEBI:29950"/>
        <dbReference type="ChEBI" id="CHEBI:50058"/>
        <dbReference type="ChEBI" id="CHEBI:57783"/>
        <dbReference type="ChEBI" id="CHEBI:58349"/>
        <dbReference type="EC" id="1.8.1.9"/>
    </reaction>
</comment>
<feature type="compositionally biased region" description="Polar residues" evidence="8">
    <location>
        <begin position="29"/>
        <end position="40"/>
    </location>
</feature>
<gene>
    <name evidence="10" type="ORF">DH2020_013940</name>
</gene>
<dbReference type="Gene3D" id="3.40.30.10">
    <property type="entry name" value="Glutaredoxin"/>
    <property type="match status" value="1"/>
</dbReference>
<name>A0ABR0WYZ7_REHGL</name>
<dbReference type="SUPFAM" id="SSF52833">
    <property type="entry name" value="Thioredoxin-like"/>
    <property type="match status" value="1"/>
</dbReference>
<keyword evidence="7" id="KW-0521">NADP</keyword>
<reference evidence="10 11" key="1">
    <citation type="journal article" date="2021" name="Comput. Struct. Biotechnol. J.">
        <title>De novo genome assembly of the potent medicinal plant Rehmannia glutinosa using nanopore technology.</title>
        <authorList>
            <person name="Ma L."/>
            <person name="Dong C."/>
            <person name="Song C."/>
            <person name="Wang X."/>
            <person name="Zheng X."/>
            <person name="Niu Y."/>
            <person name="Chen S."/>
            <person name="Feng W."/>
        </authorList>
    </citation>
    <scope>NUCLEOTIDE SEQUENCE [LARGE SCALE GENOMIC DNA]</scope>
    <source>
        <tissue evidence="10">Leaves</tissue>
    </source>
</reference>
<dbReference type="PROSITE" id="PS00573">
    <property type="entry name" value="PYRIDINE_REDOX_2"/>
    <property type="match status" value="1"/>
</dbReference>
<evidence type="ECO:0000256" key="5">
    <source>
        <dbReference type="ARBA" id="ARBA00023157"/>
    </source>
</evidence>
<dbReference type="PANTHER" id="PTHR48105">
    <property type="entry name" value="THIOREDOXIN REDUCTASE 1-RELATED-RELATED"/>
    <property type="match status" value="1"/>
</dbReference>
<keyword evidence="2 7" id="KW-0285">Flavoprotein</keyword>
<keyword evidence="5" id="KW-1015">Disulfide bond</keyword>
<dbReference type="Proteomes" id="UP001318860">
    <property type="component" value="Unassembled WGS sequence"/>
</dbReference>
<dbReference type="CDD" id="cd02949">
    <property type="entry name" value="TRX_NTR"/>
    <property type="match status" value="1"/>
</dbReference>
<organism evidence="10 11">
    <name type="scientific">Rehmannia glutinosa</name>
    <name type="common">Chinese foxglove</name>
    <dbReference type="NCBI Taxonomy" id="99300"/>
    <lineage>
        <taxon>Eukaryota</taxon>
        <taxon>Viridiplantae</taxon>
        <taxon>Streptophyta</taxon>
        <taxon>Embryophyta</taxon>
        <taxon>Tracheophyta</taxon>
        <taxon>Spermatophyta</taxon>
        <taxon>Magnoliopsida</taxon>
        <taxon>eudicotyledons</taxon>
        <taxon>Gunneridae</taxon>
        <taxon>Pentapetalae</taxon>
        <taxon>asterids</taxon>
        <taxon>lamiids</taxon>
        <taxon>Lamiales</taxon>
        <taxon>Orobanchaceae</taxon>
        <taxon>Rehmannieae</taxon>
        <taxon>Rehmannia</taxon>
    </lineage>
</organism>
<comment type="caution">
    <text evidence="10">The sequence shown here is derived from an EMBL/GenBank/DDBJ whole genome shotgun (WGS) entry which is preliminary data.</text>
</comment>
<dbReference type="SUPFAM" id="SSF51905">
    <property type="entry name" value="FAD/NAD(P)-binding domain"/>
    <property type="match status" value="1"/>
</dbReference>
<dbReference type="EMBL" id="JABTTQ020000007">
    <property type="protein sequence ID" value="KAK6151305.1"/>
    <property type="molecule type" value="Genomic_DNA"/>
</dbReference>
<protein>
    <recommendedName>
        <fullName evidence="7">Thioredoxin reductase</fullName>
        <ecNumber evidence="7">1.8.1.9</ecNumber>
    </recommendedName>
</protein>
<evidence type="ECO:0000256" key="1">
    <source>
        <dbReference type="ARBA" id="ARBA00009333"/>
    </source>
</evidence>
<evidence type="ECO:0000256" key="7">
    <source>
        <dbReference type="RuleBase" id="RU003881"/>
    </source>
</evidence>
<keyword evidence="11" id="KW-1185">Reference proteome</keyword>
<dbReference type="InterPro" id="IPR008255">
    <property type="entry name" value="Pyr_nucl-diS_OxRdtase_2_AS"/>
</dbReference>
<evidence type="ECO:0000313" key="10">
    <source>
        <dbReference type="EMBL" id="KAK6151305.1"/>
    </source>
</evidence>
<dbReference type="InterPro" id="IPR013766">
    <property type="entry name" value="Thioredoxin_domain"/>
</dbReference>
<keyword evidence="4 7" id="KW-0560">Oxidoreductase</keyword>
<dbReference type="Pfam" id="PF07992">
    <property type="entry name" value="Pyr_redox_2"/>
    <property type="match status" value="1"/>
</dbReference>
<evidence type="ECO:0000256" key="2">
    <source>
        <dbReference type="ARBA" id="ARBA00022630"/>
    </source>
</evidence>